<dbReference type="Proteomes" id="UP000441333">
    <property type="component" value="Unassembled WGS sequence"/>
</dbReference>
<sequence length="150" mass="17231">MKNITSLTQTLLFAGALLFSISGFARKASYYTLSNTAKKTAMTLDQIPLGSFISIVDTQGNILYQKTNSYSKGFDVSFLDNGSYYFQIQNMKASRIPFRVTKNLIFFNKEEDRNKAKINGSIYHLSQLYEGRHNRIHYKEVAKKTKQLFK</sequence>
<accession>A0A6N6M8Y4</accession>
<dbReference type="EMBL" id="WAAT01000051">
    <property type="protein sequence ID" value="KAB1066872.1"/>
    <property type="molecule type" value="Genomic_DNA"/>
</dbReference>
<gene>
    <name evidence="1" type="ORF">F6U93_13545</name>
</gene>
<organism evidence="1 2">
    <name type="scientific">Pseudotamlana haliotis</name>
    <dbReference type="NCBI Taxonomy" id="2614804"/>
    <lineage>
        <taxon>Bacteria</taxon>
        <taxon>Pseudomonadati</taxon>
        <taxon>Bacteroidota</taxon>
        <taxon>Flavobacteriia</taxon>
        <taxon>Flavobacteriales</taxon>
        <taxon>Flavobacteriaceae</taxon>
        <taxon>Pseudotamlana</taxon>
    </lineage>
</organism>
<proteinExistence type="predicted"/>
<reference evidence="1 2" key="1">
    <citation type="submission" date="2019-09" db="EMBL/GenBank/DDBJ databases">
        <authorList>
            <person name="Cao W.R."/>
        </authorList>
    </citation>
    <scope>NUCLEOTIDE SEQUENCE [LARGE SCALE GENOMIC DNA]</scope>
    <source>
        <strain evidence="1 2">B1N29</strain>
    </source>
</reference>
<protein>
    <submittedName>
        <fullName evidence="1">Uncharacterized protein</fullName>
    </submittedName>
</protein>
<evidence type="ECO:0000313" key="1">
    <source>
        <dbReference type="EMBL" id="KAB1066872.1"/>
    </source>
</evidence>
<dbReference type="RefSeq" id="WP_150940739.1">
    <property type="nucleotide sequence ID" value="NZ_WAAT01000051.1"/>
</dbReference>
<evidence type="ECO:0000313" key="2">
    <source>
        <dbReference type="Proteomes" id="UP000441333"/>
    </source>
</evidence>
<dbReference type="AlphaFoldDB" id="A0A6N6M8Y4"/>
<comment type="caution">
    <text evidence="1">The sequence shown here is derived from an EMBL/GenBank/DDBJ whole genome shotgun (WGS) entry which is preliminary data.</text>
</comment>
<name>A0A6N6M8Y4_9FLAO</name>
<keyword evidence="2" id="KW-1185">Reference proteome</keyword>